<comment type="catalytic activity">
    <reaction evidence="8">
        <text>1D-myo-inositol 3,4,5,6-tetrakisphosphate + ATP = 1D-myo-inositol 1,3,4,5,6-pentakisphosphate + ADP + H(+)</text>
        <dbReference type="Rhea" id="RHEA:12452"/>
        <dbReference type="ChEBI" id="CHEBI:15378"/>
        <dbReference type="ChEBI" id="CHEBI:30616"/>
        <dbReference type="ChEBI" id="CHEBI:57539"/>
        <dbReference type="ChEBI" id="CHEBI:57733"/>
        <dbReference type="ChEBI" id="CHEBI:456216"/>
        <dbReference type="EC" id="2.7.1.134"/>
    </reaction>
</comment>
<dbReference type="Pfam" id="PF17927">
    <property type="entry name" value="Ins134_P3_kin_N"/>
    <property type="match status" value="1"/>
</dbReference>
<gene>
    <name evidence="13" type="ORF">C7M84_008210</name>
</gene>
<evidence type="ECO:0000256" key="8">
    <source>
        <dbReference type="PIRNR" id="PIRNR038186"/>
    </source>
</evidence>
<dbReference type="GO" id="GO:0052726">
    <property type="term" value="F:inositol-1,3,4-trisphosphate 5-kinase activity"/>
    <property type="evidence" value="ECO:0007669"/>
    <property type="project" value="InterPro"/>
</dbReference>
<dbReference type="EC" id="2.7.1.134" evidence="8"/>
<feature type="region of interest" description="Disordered" evidence="10">
    <location>
        <begin position="244"/>
        <end position="268"/>
    </location>
</feature>
<protein>
    <recommendedName>
        <fullName evidence="8">Inositol-tetrakisphosphate 1-kinase</fullName>
        <ecNumber evidence="8">2.7.1.134</ecNumber>
    </recommendedName>
</protein>
<keyword evidence="14" id="KW-1185">Reference proteome</keyword>
<dbReference type="PANTHER" id="PTHR14217">
    <property type="entry name" value="INOSITOL-TETRAKISPHOSPHATE 1-KINASE"/>
    <property type="match status" value="1"/>
</dbReference>
<evidence type="ECO:0000256" key="2">
    <source>
        <dbReference type="ARBA" id="ARBA00022679"/>
    </source>
</evidence>
<evidence type="ECO:0000256" key="1">
    <source>
        <dbReference type="ARBA" id="ARBA00009601"/>
    </source>
</evidence>
<dbReference type="Pfam" id="PF05770">
    <property type="entry name" value="Ins134_P3_kin"/>
    <property type="match status" value="1"/>
</dbReference>
<comment type="cofactor">
    <cofactor evidence="8">
        <name>Mg(2+)</name>
        <dbReference type="ChEBI" id="CHEBI:18420"/>
    </cofactor>
    <text evidence="8">Binds 2 magnesium ions per subunit.</text>
</comment>
<dbReference type="GO" id="GO:0047325">
    <property type="term" value="F:inositol-3,4,5,6-tetrakisphosphate 1-kinase activity"/>
    <property type="evidence" value="ECO:0007669"/>
    <property type="project" value="UniProtKB-EC"/>
</dbReference>
<dbReference type="Gene3D" id="3.30.1490.220">
    <property type="match status" value="1"/>
</dbReference>
<reference evidence="13 14" key="1">
    <citation type="submission" date="2018-04" db="EMBL/GenBank/DDBJ databases">
        <authorList>
            <person name="Zhang X."/>
            <person name="Yuan J."/>
            <person name="Li F."/>
            <person name="Xiang J."/>
        </authorList>
    </citation>
    <scope>NUCLEOTIDE SEQUENCE [LARGE SCALE GENOMIC DNA]</scope>
    <source>
        <tissue evidence="13">Muscle</tissue>
    </source>
</reference>
<dbReference type="PIRSF" id="PIRSF038186">
    <property type="entry name" value="ITPK"/>
    <property type="match status" value="1"/>
</dbReference>
<dbReference type="Gene3D" id="3.40.50.11370">
    <property type="match status" value="1"/>
</dbReference>
<keyword evidence="4 8" id="KW-0547">Nucleotide-binding</keyword>
<evidence type="ECO:0000256" key="6">
    <source>
        <dbReference type="ARBA" id="ARBA00022840"/>
    </source>
</evidence>
<dbReference type="Proteomes" id="UP000283509">
    <property type="component" value="Unassembled WGS sequence"/>
</dbReference>
<dbReference type="PANTHER" id="PTHR14217:SF1">
    <property type="entry name" value="INOSITOL-TETRAKISPHOSPHATE 1-KINASE"/>
    <property type="match status" value="1"/>
</dbReference>
<evidence type="ECO:0000256" key="9">
    <source>
        <dbReference type="PIRSR" id="PIRSR038186-1"/>
    </source>
</evidence>
<feature type="binding site" evidence="9">
    <location>
        <position position="169"/>
    </location>
    <ligand>
        <name>1D-myo-inositol 1,3,4-trisphosphate</name>
        <dbReference type="ChEBI" id="CHEBI:58414"/>
    </ligand>
</feature>
<keyword evidence="6 8" id="KW-0067">ATP-binding</keyword>
<comment type="caution">
    <text evidence="13">The sequence shown here is derived from an EMBL/GenBank/DDBJ whole genome shotgun (WGS) entry which is preliminary data.</text>
</comment>
<dbReference type="InterPro" id="IPR040464">
    <property type="entry name" value="InsP(3)kin_ATP-grasp"/>
</dbReference>
<evidence type="ECO:0000256" key="4">
    <source>
        <dbReference type="ARBA" id="ARBA00022741"/>
    </source>
</evidence>
<dbReference type="InterPro" id="IPR008656">
    <property type="entry name" value="Inositol_tetrakis-P_1-kinase"/>
</dbReference>
<keyword evidence="7 8" id="KW-0460">Magnesium</keyword>
<dbReference type="InterPro" id="IPR041429">
    <property type="entry name" value="ITPK1_N"/>
</dbReference>
<evidence type="ECO:0000313" key="14">
    <source>
        <dbReference type="Proteomes" id="UP000283509"/>
    </source>
</evidence>
<evidence type="ECO:0000313" key="13">
    <source>
        <dbReference type="EMBL" id="ROT73373.1"/>
    </source>
</evidence>
<feature type="binding site" evidence="9">
    <location>
        <position position="216"/>
    </location>
    <ligand>
        <name>ATP</name>
        <dbReference type="ChEBI" id="CHEBI:30616"/>
    </ligand>
</feature>
<feature type="binding site" evidence="9">
    <location>
        <position position="201"/>
    </location>
    <ligand>
        <name>1D-myo-inositol 1,3,4-trisphosphate</name>
        <dbReference type="ChEBI" id="CHEBI:58414"/>
    </ligand>
</feature>
<evidence type="ECO:0000259" key="11">
    <source>
        <dbReference type="Pfam" id="PF05770"/>
    </source>
</evidence>
<sequence length="318" mass="35957">MEIPVTKPAKRVVGYWFNEKKCQKFRLAELQAECKRRGIELVKIDLSRPIEDQGPFDLMLHKLTALYAQALSNDPKALLAIKRVEKYISENPKTFIMDPIPGVCQLLQRDQTYHLLQQCTKEDDKVFTPTYAKLTTTDIQLNKKLLTEASVTFPMVCKPVTGGGTKEAHEMDVVFNEAGIAECTLPCIAQSFINHGAVLYKLFVLGPVWFVVVRPSLKNFYAGVDGCYGINKLAEQETVHFNSHHVSKENSQSPLNQLDPGDEKEDLPKADPAVFNRIVTVLRDELKMDLLGIDVVIESRYGRLLMLMLSQVMIQCRT</sequence>
<dbReference type="GO" id="GO:0005524">
    <property type="term" value="F:ATP binding"/>
    <property type="evidence" value="ECO:0007669"/>
    <property type="project" value="UniProtKB-KW"/>
</dbReference>
<accession>A0A3R7M6K5</accession>
<keyword evidence="5 8" id="KW-0418">Kinase</keyword>
<proteinExistence type="inferred from homology"/>
<feature type="binding site" evidence="9">
    <location>
        <position position="62"/>
    </location>
    <ligand>
        <name>1D-myo-inositol 1,3,4-trisphosphate</name>
        <dbReference type="ChEBI" id="CHEBI:58414"/>
    </ligand>
</feature>
<keyword evidence="3 8" id="KW-0479">Metal-binding</keyword>
<dbReference type="STRING" id="6689.A0A3R7M6K5"/>
<dbReference type="GO" id="GO:0032957">
    <property type="term" value="P:inositol trisphosphate metabolic process"/>
    <property type="evidence" value="ECO:0007669"/>
    <property type="project" value="InterPro"/>
</dbReference>
<feature type="domain" description="Inositol-tetrakisphosphate 1-kinase N-terminal" evidence="12">
    <location>
        <begin position="12"/>
        <end position="101"/>
    </location>
</feature>
<feature type="binding site" evidence="9">
    <location>
        <begin position="190"/>
        <end position="201"/>
    </location>
    <ligand>
        <name>ATP</name>
        <dbReference type="ChEBI" id="CHEBI:30616"/>
    </ligand>
</feature>
<evidence type="ECO:0000259" key="12">
    <source>
        <dbReference type="Pfam" id="PF17927"/>
    </source>
</evidence>
<comment type="similarity">
    <text evidence="1 8">Belongs to the ITPK1 family.</text>
</comment>
<dbReference type="EMBL" id="QCYY01002031">
    <property type="protein sequence ID" value="ROT73373.1"/>
    <property type="molecule type" value="Genomic_DNA"/>
</dbReference>
<comment type="subunit">
    <text evidence="8">Monomer.</text>
</comment>
<name>A0A3R7M6K5_PENVA</name>
<dbReference type="OrthoDB" id="25308at2759"/>
<reference evidence="13 14" key="2">
    <citation type="submission" date="2019-01" db="EMBL/GenBank/DDBJ databases">
        <title>The decoding of complex shrimp genome reveals the adaptation for benthos swimmer, frequently molting mechanism and breeding impact on genome.</title>
        <authorList>
            <person name="Sun Y."/>
            <person name="Gao Y."/>
            <person name="Yu Y."/>
        </authorList>
    </citation>
    <scope>NUCLEOTIDE SEQUENCE [LARGE SCALE GENOMIC DNA]</scope>
    <source>
        <tissue evidence="13">Muscle</tissue>
    </source>
</reference>
<feature type="domain" description="Inositol 1,3,4-trisphosphate 5/6-kinase ATP-grasp" evidence="11">
    <location>
        <begin position="121"/>
        <end position="302"/>
    </location>
</feature>
<comment type="function">
    <text evidence="8">Kinase that can phosphorylate various inositol polyphosphate such as Ins(3,4,5,6)P4 or Ins(1,3,4)P3.</text>
</comment>
<dbReference type="GO" id="GO:0000287">
    <property type="term" value="F:magnesium ion binding"/>
    <property type="evidence" value="ECO:0007669"/>
    <property type="project" value="InterPro"/>
</dbReference>
<evidence type="ECO:0000256" key="7">
    <source>
        <dbReference type="ARBA" id="ARBA00022842"/>
    </source>
</evidence>
<evidence type="ECO:0000256" key="5">
    <source>
        <dbReference type="ARBA" id="ARBA00022777"/>
    </source>
</evidence>
<organism evidence="13 14">
    <name type="scientific">Penaeus vannamei</name>
    <name type="common">Whiteleg shrimp</name>
    <name type="synonym">Litopenaeus vannamei</name>
    <dbReference type="NCBI Taxonomy" id="6689"/>
    <lineage>
        <taxon>Eukaryota</taxon>
        <taxon>Metazoa</taxon>
        <taxon>Ecdysozoa</taxon>
        <taxon>Arthropoda</taxon>
        <taxon>Crustacea</taxon>
        <taxon>Multicrustacea</taxon>
        <taxon>Malacostraca</taxon>
        <taxon>Eumalacostraca</taxon>
        <taxon>Eucarida</taxon>
        <taxon>Decapoda</taxon>
        <taxon>Dendrobranchiata</taxon>
        <taxon>Penaeoidea</taxon>
        <taxon>Penaeidae</taxon>
        <taxon>Penaeus</taxon>
    </lineage>
</organism>
<dbReference type="GO" id="GO:0005737">
    <property type="term" value="C:cytoplasm"/>
    <property type="evidence" value="ECO:0007669"/>
    <property type="project" value="TreeGrafter"/>
</dbReference>
<feature type="binding site" evidence="9">
    <location>
        <position position="21"/>
    </location>
    <ligand>
        <name>1D-myo-inositol 1,3,4-trisphosphate</name>
        <dbReference type="ChEBI" id="CHEBI:58414"/>
    </ligand>
</feature>
<feature type="binding site" evidence="9">
    <location>
        <position position="109"/>
    </location>
    <ligand>
        <name>ATP</name>
        <dbReference type="ChEBI" id="CHEBI:30616"/>
    </ligand>
</feature>
<feature type="binding site" evidence="9">
    <location>
        <position position="158"/>
    </location>
    <ligand>
        <name>ATP</name>
        <dbReference type="ChEBI" id="CHEBI:30616"/>
    </ligand>
</feature>
<evidence type="ECO:0000256" key="3">
    <source>
        <dbReference type="ARBA" id="ARBA00022723"/>
    </source>
</evidence>
<dbReference type="AlphaFoldDB" id="A0A3R7M6K5"/>
<dbReference type="GO" id="GO:0052725">
    <property type="term" value="F:inositol-1,3,4-trisphosphate 6-kinase activity"/>
    <property type="evidence" value="ECO:0007669"/>
    <property type="project" value="InterPro"/>
</dbReference>
<evidence type="ECO:0000256" key="10">
    <source>
        <dbReference type="SAM" id="MobiDB-lite"/>
    </source>
</evidence>
<keyword evidence="2 8" id="KW-0808">Transferase</keyword>